<evidence type="ECO:0000256" key="2">
    <source>
        <dbReference type="ARBA" id="ARBA00005811"/>
    </source>
</evidence>
<dbReference type="PANTHER" id="PTHR30558:SF7">
    <property type="entry name" value="TOL-PAL SYSTEM PROTEIN TOLR"/>
    <property type="match status" value="1"/>
</dbReference>
<dbReference type="GO" id="GO:0015031">
    <property type="term" value="P:protein transport"/>
    <property type="evidence" value="ECO:0007669"/>
    <property type="project" value="UniProtKB-KW"/>
</dbReference>
<dbReference type="Proteomes" id="UP000297861">
    <property type="component" value="Unassembled WGS sequence"/>
</dbReference>
<evidence type="ECO:0000256" key="3">
    <source>
        <dbReference type="ARBA" id="ARBA00022475"/>
    </source>
</evidence>
<feature type="transmembrane region" description="Helical" evidence="8">
    <location>
        <begin position="21"/>
        <end position="45"/>
    </location>
</feature>
<gene>
    <name evidence="9" type="ORF">E2605_14375</name>
</gene>
<dbReference type="Pfam" id="PF02472">
    <property type="entry name" value="ExbD"/>
    <property type="match status" value="1"/>
</dbReference>
<organism evidence="9 10">
    <name type="scientific">Dysgonomonas capnocytophagoides</name>
    <dbReference type="NCBI Taxonomy" id="45254"/>
    <lineage>
        <taxon>Bacteria</taxon>
        <taxon>Pseudomonadati</taxon>
        <taxon>Bacteroidota</taxon>
        <taxon>Bacteroidia</taxon>
        <taxon>Bacteroidales</taxon>
        <taxon>Dysgonomonadaceae</taxon>
        <taxon>Dysgonomonas</taxon>
    </lineage>
</organism>
<evidence type="ECO:0000313" key="9">
    <source>
        <dbReference type="EMBL" id="TFD95003.1"/>
    </source>
</evidence>
<keyword evidence="3" id="KW-1003">Cell membrane</keyword>
<keyword evidence="4 7" id="KW-0812">Transmembrane</keyword>
<sequence>MKIERRKNRAAEVYTASLNDIMFFLLLFFLIVSTMVTPAAIRVLLPNSSTAEKVATKKNITLIITSDLKYYVNDKQVTFDTLEQELVNSIGERHDGDDVNVLLQADKMLNLQDIVNVIDIGNKLHVKMVLFTEKNN</sequence>
<name>A0A4Y8L2G0_9BACT</name>
<keyword evidence="7" id="KW-0813">Transport</keyword>
<evidence type="ECO:0000256" key="1">
    <source>
        <dbReference type="ARBA" id="ARBA00004162"/>
    </source>
</evidence>
<evidence type="ECO:0000256" key="8">
    <source>
        <dbReference type="SAM" id="Phobius"/>
    </source>
</evidence>
<accession>A0A4Y8L2G0</accession>
<dbReference type="AlphaFoldDB" id="A0A4Y8L2G0"/>
<dbReference type="PANTHER" id="PTHR30558">
    <property type="entry name" value="EXBD MEMBRANE COMPONENT OF PMF-DRIVEN MACROMOLECULE IMPORT SYSTEM"/>
    <property type="match status" value="1"/>
</dbReference>
<dbReference type="InterPro" id="IPR003400">
    <property type="entry name" value="ExbD"/>
</dbReference>
<dbReference type="OrthoDB" id="9793581at2"/>
<dbReference type="STRING" id="1121485.GCA_000426485_02077"/>
<evidence type="ECO:0000256" key="5">
    <source>
        <dbReference type="ARBA" id="ARBA00022989"/>
    </source>
</evidence>
<comment type="similarity">
    <text evidence="2 7">Belongs to the ExbD/TolR family.</text>
</comment>
<evidence type="ECO:0000313" key="10">
    <source>
        <dbReference type="Proteomes" id="UP000297861"/>
    </source>
</evidence>
<evidence type="ECO:0000256" key="6">
    <source>
        <dbReference type="ARBA" id="ARBA00023136"/>
    </source>
</evidence>
<reference evidence="9 10" key="1">
    <citation type="submission" date="2019-03" db="EMBL/GenBank/DDBJ databases">
        <title>San Antonio Military Medical Center submission to MRSN (WRAIR), pending publication.</title>
        <authorList>
            <person name="Blyth D.M."/>
            <person name="Mccarthy S.L."/>
            <person name="Schall S.E."/>
            <person name="Stam J.A."/>
            <person name="Ong A.C."/>
            <person name="Mcgann P.T."/>
        </authorList>
    </citation>
    <scope>NUCLEOTIDE SEQUENCE [LARGE SCALE GENOMIC DNA]</scope>
    <source>
        <strain evidence="9 10">MRSN571793</strain>
    </source>
</reference>
<comment type="caution">
    <text evidence="9">The sequence shown here is derived from an EMBL/GenBank/DDBJ whole genome shotgun (WGS) entry which is preliminary data.</text>
</comment>
<dbReference type="GO" id="GO:0022857">
    <property type="term" value="F:transmembrane transporter activity"/>
    <property type="evidence" value="ECO:0007669"/>
    <property type="project" value="InterPro"/>
</dbReference>
<evidence type="ECO:0000256" key="7">
    <source>
        <dbReference type="RuleBase" id="RU003879"/>
    </source>
</evidence>
<keyword evidence="5 8" id="KW-1133">Transmembrane helix</keyword>
<proteinExistence type="inferred from homology"/>
<keyword evidence="6 8" id="KW-0472">Membrane</keyword>
<keyword evidence="10" id="KW-1185">Reference proteome</keyword>
<keyword evidence="7" id="KW-0653">Protein transport</keyword>
<evidence type="ECO:0000256" key="4">
    <source>
        <dbReference type="ARBA" id="ARBA00022692"/>
    </source>
</evidence>
<dbReference type="Gene3D" id="3.30.420.270">
    <property type="match status" value="1"/>
</dbReference>
<dbReference type="RefSeq" id="WP_026626019.1">
    <property type="nucleotide sequence ID" value="NZ_AP028867.1"/>
</dbReference>
<dbReference type="GO" id="GO:0005886">
    <property type="term" value="C:plasma membrane"/>
    <property type="evidence" value="ECO:0007669"/>
    <property type="project" value="UniProtKB-SubCell"/>
</dbReference>
<dbReference type="EMBL" id="SOML01000009">
    <property type="protein sequence ID" value="TFD95003.1"/>
    <property type="molecule type" value="Genomic_DNA"/>
</dbReference>
<comment type="subcellular location">
    <subcellularLocation>
        <location evidence="1">Cell membrane</location>
        <topology evidence="1">Single-pass membrane protein</topology>
    </subcellularLocation>
    <subcellularLocation>
        <location evidence="7">Cell membrane</location>
        <topology evidence="7">Single-pass type II membrane protein</topology>
    </subcellularLocation>
</comment>
<protein>
    <submittedName>
        <fullName evidence="9">Biopolymer transporter ExbD</fullName>
    </submittedName>
</protein>